<name>A0AAD7IAP7_9AGAR</name>
<keyword evidence="4" id="KW-1185">Reference proteome</keyword>
<evidence type="ECO:0000256" key="1">
    <source>
        <dbReference type="SAM" id="MobiDB-lite"/>
    </source>
</evidence>
<reference evidence="3" key="1">
    <citation type="submission" date="2023-03" db="EMBL/GenBank/DDBJ databases">
        <title>Massive genome expansion in bonnet fungi (Mycena s.s.) driven by repeated elements and novel gene families across ecological guilds.</title>
        <authorList>
            <consortium name="Lawrence Berkeley National Laboratory"/>
            <person name="Harder C.B."/>
            <person name="Miyauchi S."/>
            <person name="Viragh M."/>
            <person name="Kuo A."/>
            <person name="Thoen E."/>
            <person name="Andreopoulos B."/>
            <person name="Lu D."/>
            <person name="Skrede I."/>
            <person name="Drula E."/>
            <person name="Henrissat B."/>
            <person name="Morin E."/>
            <person name="Kohler A."/>
            <person name="Barry K."/>
            <person name="LaButti K."/>
            <person name="Morin E."/>
            <person name="Salamov A."/>
            <person name="Lipzen A."/>
            <person name="Mereny Z."/>
            <person name="Hegedus B."/>
            <person name="Baldrian P."/>
            <person name="Stursova M."/>
            <person name="Weitz H."/>
            <person name="Taylor A."/>
            <person name="Grigoriev I.V."/>
            <person name="Nagy L.G."/>
            <person name="Martin F."/>
            <person name="Kauserud H."/>
        </authorList>
    </citation>
    <scope>NUCLEOTIDE SEQUENCE</scope>
    <source>
        <strain evidence="3">CBHHK188m</strain>
    </source>
</reference>
<feature type="compositionally biased region" description="Low complexity" evidence="1">
    <location>
        <begin position="398"/>
        <end position="415"/>
    </location>
</feature>
<evidence type="ECO:0000313" key="3">
    <source>
        <dbReference type="EMBL" id="KAJ7738846.1"/>
    </source>
</evidence>
<protein>
    <submittedName>
        <fullName evidence="3">Uncharacterized protein</fullName>
    </submittedName>
</protein>
<dbReference type="EMBL" id="JARJLG010000135">
    <property type="protein sequence ID" value="KAJ7738846.1"/>
    <property type="molecule type" value="Genomic_DNA"/>
</dbReference>
<gene>
    <name evidence="3" type="ORF">DFH07DRAFT_840753</name>
</gene>
<accession>A0AAD7IAP7</accession>
<dbReference type="Pfam" id="PF19287">
    <property type="entry name" value="DUF5910"/>
    <property type="match status" value="1"/>
</dbReference>
<feature type="chain" id="PRO_5042017716" evidence="2">
    <location>
        <begin position="23"/>
        <end position="448"/>
    </location>
</feature>
<comment type="caution">
    <text evidence="3">The sequence shown here is derived from an EMBL/GenBank/DDBJ whole genome shotgun (WGS) entry which is preliminary data.</text>
</comment>
<dbReference type="InterPro" id="IPR045564">
    <property type="entry name" value="DUF5910"/>
</dbReference>
<feature type="compositionally biased region" description="Polar residues" evidence="1">
    <location>
        <begin position="425"/>
        <end position="435"/>
    </location>
</feature>
<feature type="compositionally biased region" description="Low complexity" evidence="1">
    <location>
        <begin position="362"/>
        <end position="380"/>
    </location>
</feature>
<evidence type="ECO:0000256" key="2">
    <source>
        <dbReference type="SAM" id="SignalP"/>
    </source>
</evidence>
<feature type="compositionally biased region" description="Polar residues" evidence="1">
    <location>
        <begin position="351"/>
        <end position="361"/>
    </location>
</feature>
<dbReference type="PROSITE" id="PS51257">
    <property type="entry name" value="PROKAR_LIPOPROTEIN"/>
    <property type="match status" value="1"/>
</dbReference>
<sequence length="448" mass="46674">MLYYRSSLSLPALLSCLSVVVAGPIHNSVYRRGQNILIGYRYVDARKAQEYNYYSTLTAVGASGTQLGEGAYISPDVNEWAVTDTYWQCAIFADSDKFYDVKKMYIPASSNAFYSSAGLSNYLSQARLDPRRTVLFSKISGDAEQHVQMLIPPYYLRASPGFGGAYGRGDLGIVVRCVPKTQQNTNYYGNAGWGGTWSIPGYGCDILGRRDNTGASCPLLSPSEGPIEIPSSLLPTPSGDISTVSSYSFTEASITATSTALPSGESFFPSGYSSAVPPPMLGASSGPVLTVSSSTFTFPAPISSASSGIATSSGEVSALSSTKRGAMTSSSAHPSLAKSSTVASHSLALSVHSTASRTPGISSATTTTKPAKSSTVASSSGHSLALSVHSTASRIPGKSSATTTTKPATTTSAKPVMMHPPASKPVTTKPATTKRSAVIKRDAVSYLA</sequence>
<dbReference type="Proteomes" id="UP001215280">
    <property type="component" value="Unassembled WGS sequence"/>
</dbReference>
<proteinExistence type="predicted"/>
<evidence type="ECO:0000313" key="4">
    <source>
        <dbReference type="Proteomes" id="UP001215280"/>
    </source>
</evidence>
<feature type="signal peptide" evidence="2">
    <location>
        <begin position="1"/>
        <end position="22"/>
    </location>
</feature>
<dbReference type="AlphaFoldDB" id="A0AAD7IAP7"/>
<organism evidence="3 4">
    <name type="scientific">Mycena maculata</name>
    <dbReference type="NCBI Taxonomy" id="230809"/>
    <lineage>
        <taxon>Eukaryota</taxon>
        <taxon>Fungi</taxon>
        <taxon>Dikarya</taxon>
        <taxon>Basidiomycota</taxon>
        <taxon>Agaricomycotina</taxon>
        <taxon>Agaricomycetes</taxon>
        <taxon>Agaricomycetidae</taxon>
        <taxon>Agaricales</taxon>
        <taxon>Marasmiineae</taxon>
        <taxon>Mycenaceae</taxon>
        <taxon>Mycena</taxon>
    </lineage>
</organism>
<keyword evidence="2" id="KW-0732">Signal</keyword>
<feature type="region of interest" description="Disordered" evidence="1">
    <location>
        <begin position="351"/>
        <end position="435"/>
    </location>
</feature>